<dbReference type="Gene3D" id="3.30.700.10">
    <property type="entry name" value="Glycoprotein, Type 4 Pilin"/>
    <property type="match status" value="1"/>
</dbReference>
<keyword evidence="1" id="KW-0472">Membrane</keyword>
<dbReference type="NCBIfam" id="TIGR01710">
    <property type="entry name" value="typeII_sec_gspG"/>
    <property type="match status" value="1"/>
</dbReference>
<evidence type="ECO:0000259" key="2">
    <source>
        <dbReference type="Pfam" id="PF08334"/>
    </source>
</evidence>
<evidence type="ECO:0000256" key="1">
    <source>
        <dbReference type="SAM" id="Phobius"/>
    </source>
</evidence>
<dbReference type="InterPro" id="IPR013545">
    <property type="entry name" value="T2SS_protein-GspG_C"/>
</dbReference>
<keyword evidence="1" id="KW-0812">Transmembrane</keyword>
<dbReference type="Pfam" id="PF08334">
    <property type="entry name" value="T2SSG"/>
    <property type="match status" value="1"/>
</dbReference>
<dbReference type="GO" id="GO:0015627">
    <property type="term" value="C:type II protein secretion system complex"/>
    <property type="evidence" value="ECO:0007669"/>
    <property type="project" value="InterPro"/>
</dbReference>
<accession>A0A5R8KDB3</accession>
<dbReference type="EMBL" id="VAUV01000009">
    <property type="protein sequence ID" value="TLD70290.1"/>
    <property type="molecule type" value="Genomic_DNA"/>
</dbReference>
<dbReference type="SUPFAM" id="SSF54523">
    <property type="entry name" value="Pili subunits"/>
    <property type="match status" value="1"/>
</dbReference>
<proteinExistence type="predicted"/>
<evidence type="ECO:0000313" key="3">
    <source>
        <dbReference type="EMBL" id="TLD70290.1"/>
    </source>
</evidence>
<dbReference type="InterPro" id="IPR012902">
    <property type="entry name" value="N_methyl_site"/>
</dbReference>
<dbReference type="Pfam" id="PF07963">
    <property type="entry name" value="N_methyl"/>
    <property type="match status" value="1"/>
</dbReference>
<dbReference type="NCBIfam" id="TIGR02532">
    <property type="entry name" value="IV_pilin_GFxxxE"/>
    <property type="match status" value="1"/>
</dbReference>
<dbReference type="InterPro" id="IPR045584">
    <property type="entry name" value="Pilin-like"/>
</dbReference>
<evidence type="ECO:0000313" key="4">
    <source>
        <dbReference type="Proteomes" id="UP000306196"/>
    </source>
</evidence>
<comment type="caution">
    <text evidence="3">The sequence shown here is derived from an EMBL/GenBank/DDBJ whole genome shotgun (WGS) entry which is preliminary data.</text>
</comment>
<keyword evidence="4" id="KW-1185">Reference proteome</keyword>
<keyword evidence="1" id="KW-1133">Transmembrane helix</keyword>
<feature type="domain" description="Type II secretion system protein GspG C-terminal" evidence="2">
    <location>
        <begin position="49"/>
        <end position="149"/>
    </location>
</feature>
<reference evidence="3 4" key="1">
    <citation type="submission" date="2019-05" db="EMBL/GenBank/DDBJ databases">
        <title>Verrucobacter flavum gen. nov., sp. nov. a new member of the family Verrucomicrobiaceae.</title>
        <authorList>
            <person name="Szuroczki S."/>
            <person name="Abbaszade G."/>
            <person name="Szabo A."/>
            <person name="Felfoldi T."/>
            <person name="Schumann P."/>
            <person name="Boka K."/>
            <person name="Keki Z."/>
            <person name="Toumi M."/>
            <person name="Toth E."/>
        </authorList>
    </citation>
    <scope>NUCLEOTIDE SEQUENCE [LARGE SCALE GENOMIC DNA]</scope>
    <source>
        <strain evidence="3 4">MG-N-17</strain>
    </source>
</reference>
<dbReference type="GO" id="GO:0015628">
    <property type="term" value="P:protein secretion by the type II secretion system"/>
    <property type="evidence" value="ECO:0007669"/>
    <property type="project" value="InterPro"/>
</dbReference>
<dbReference type="OrthoDB" id="9795612at2"/>
<protein>
    <submittedName>
        <fullName evidence="3">Type II secretion system protein GspG</fullName>
    </submittedName>
</protein>
<feature type="transmembrane region" description="Helical" evidence="1">
    <location>
        <begin position="21"/>
        <end position="42"/>
    </location>
</feature>
<name>A0A5R8KDB3_9BACT</name>
<dbReference type="RefSeq" id="WP_138086889.1">
    <property type="nucleotide sequence ID" value="NZ_VAUV01000009.1"/>
</dbReference>
<sequence length="149" mass="16785">MHIHTAHHHRRFKHQRSAFTLIEIILVLALLAILMGAAITTLNRGGLIEGAQEDRVKGDIQTISTALDAYSYSAGRYPNSEQGIGALMEKPTTAPIPDRWHRTLNEIPTDPWKQPYNYRFPATKSKNPYDIYSIGKDGQADTEDDIGNW</sequence>
<dbReference type="Proteomes" id="UP000306196">
    <property type="component" value="Unassembled WGS sequence"/>
</dbReference>
<organism evidence="3 4">
    <name type="scientific">Phragmitibacter flavus</name>
    <dbReference type="NCBI Taxonomy" id="2576071"/>
    <lineage>
        <taxon>Bacteria</taxon>
        <taxon>Pseudomonadati</taxon>
        <taxon>Verrucomicrobiota</taxon>
        <taxon>Verrucomicrobiia</taxon>
        <taxon>Verrucomicrobiales</taxon>
        <taxon>Verrucomicrobiaceae</taxon>
        <taxon>Phragmitibacter</taxon>
    </lineage>
</organism>
<gene>
    <name evidence="3" type="primary">gspG</name>
    <name evidence="3" type="ORF">FEM03_13985</name>
</gene>
<dbReference type="InterPro" id="IPR010054">
    <property type="entry name" value="Type2_sec_GspG"/>
</dbReference>
<dbReference type="AlphaFoldDB" id="A0A5R8KDB3"/>